<dbReference type="RefSeq" id="XP_022155373.1">
    <property type="nucleotide sequence ID" value="XM_022299681.1"/>
</dbReference>
<dbReference type="PANTHER" id="PTHR10502:SF102">
    <property type="entry name" value="ANNEXIN B11"/>
    <property type="match status" value="1"/>
</dbReference>
<dbReference type="OrthoDB" id="37886at2759"/>
<dbReference type="FunFam" id="1.10.220.10:FF:000002">
    <property type="entry name" value="Annexin"/>
    <property type="match status" value="1"/>
</dbReference>
<dbReference type="Gene3D" id="1.10.220.10">
    <property type="entry name" value="Annexin"/>
    <property type="match status" value="3"/>
</dbReference>
<evidence type="ECO:0000256" key="6">
    <source>
        <dbReference type="RuleBase" id="RU003540"/>
    </source>
</evidence>
<dbReference type="Pfam" id="PF00191">
    <property type="entry name" value="Annexin"/>
    <property type="match status" value="3"/>
</dbReference>
<keyword evidence="4 6" id="KW-0041">Annexin</keyword>
<dbReference type="GeneID" id="111022517"/>
<proteinExistence type="inferred from homology"/>
<dbReference type="GO" id="GO:0009408">
    <property type="term" value="P:response to heat"/>
    <property type="evidence" value="ECO:0007669"/>
    <property type="project" value="TreeGrafter"/>
</dbReference>
<dbReference type="GO" id="GO:0005544">
    <property type="term" value="F:calcium-dependent phospholipid binding"/>
    <property type="evidence" value="ECO:0007669"/>
    <property type="project" value="UniProtKB-KW"/>
</dbReference>
<dbReference type="AlphaFoldDB" id="A0A6J1DMS7"/>
<evidence type="ECO:0000313" key="8">
    <source>
        <dbReference type="Proteomes" id="UP000504603"/>
    </source>
</evidence>
<dbReference type="GO" id="GO:0009651">
    <property type="term" value="P:response to salt stress"/>
    <property type="evidence" value="ECO:0007669"/>
    <property type="project" value="TreeGrafter"/>
</dbReference>
<evidence type="ECO:0000256" key="4">
    <source>
        <dbReference type="ARBA" id="ARBA00023216"/>
    </source>
</evidence>
<dbReference type="GO" id="GO:0009414">
    <property type="term" value="P:response to water deprivation"/>
    <property type="evidence" value="ECO:0007669"/>
    <property type="project" value="TreeGrafter"/>
</dbReference>
<evidence type="ECO:0000256" key="7">
    <source>
        <dbReference type="SAM" id="SignalP"/>
    </source>
</evidence>
<dbReference type="InterPro" id="IPR018502">
    <property type="entry name" value="Annexin_repeat"/>
</dbReference>
<evidence type="ECO:0000256" key="1">
    <source>
        <dbReference type="ARBA" id="ARBA00007831"/>
    </source>
</evidence>
<organism evidence="8 9">
    <name type="scientific">Momordica charantia</name>
    <name type="common">Bitter gourd</name>
    <name type="synonym">Balsam pear</name>
    <dbReference type="NCBI Taxonomy" id="3673"/>
    <lineage>
        <taxon>Eukaryota</taxon>
        <taxon>Viridiplantae</taxon>
        <taxon>Streptophyta</taxon>
        <taxon>Embryophyta</taxon>
        <taxon>Tracheophyta</taxon>
        <taxon>Spermatophyta</taxon>
        <taxon>Magnoliopsida</taxon>
        <taxon>eudicotyledons</taxon>
        <taxon>Gunneridae</taxon>
        <taxon>Pentapetalae</taxon>
        <taxon>rosids</taxon>
        <taxon>fabids</taxon>
        <taxon>Cucurbitales</taxon>
        <taxon>Cucurbitaceae</taxon>
        <taxon>Momordiceae</taxon>
        <taxon>Momordica</taxon>
    </lineage>
</organism>
<dbReference type="GO" id="GO:0001786">
    <property type="term" value="F:phosphatidylserine binding"/>
    <property type="evidence" value="ECO:0007669"/>
    <property type="project" value="TreeGrafter"/>
</dbReference>
<dbReference type="InterPro" id="IPR037104">
    <property type="entry name" value="Annexin_sf"/>
</dbReference>
<comment type="similarity">
    <text evidence="1 6">Belongs to the annexin family.</text>
</comment>
<evidence type="ECO:0000256" key="3">
    <source>
        <dbReference type="ARBA" id="ARBA00022837"/>
    </source>
</evidence>
<evidence type="ECO:0000256" key="2">
    <source>
        <dbReference type="ARBA" id="ARBA00022737"/>
    </source>
</evidence>
<dbReference type="GO" id="GO:0005886">
    <property type="term" value="C:plasma membrane"/>
    <property type="evidence" value="ECO:0007669"/>
    <property type="project" value="TreeGrafter"/>
</dbReference>
<protein>
    <recommendedName>
        <fullName evidence="6">Annexin</fullName>
    </recommendedName>
</protein>
<gene>
    <name evidence="9" type="primary">LOC111022517</name>
</gene>
<dbReference type="SMART" id="SM00335">
    <property type="entry name" value="ANX"/>
    <property type="match status" value="3"/>
</dbReference>
<feature type="chain" id="PRO_5026806057" description="Annexin" evidence="7">
    <location>
        <begin position="22"/>
        <end position="247"/>
    </location>
</feature>
<keyword evidence="8" id="KW-1185">Reference proteome</keyword>
<evidence type="ECO:0000313" key="9">
    <source>
        <dbReference type="RefSeq" id="XP_022155373.1"/>
    </source>
</evidence>
<feature type="signal peptide" evidence="7">
    <location>
        <begin position="1"/>
        <end position="21"/>
    </location>
</feature>
<dbReference type="KEGG" id="mcha:111022517"/>
<sequence>MIYFVCLQKAVLLWMYDPVSRDAVIVKEALCGETVHLRVATEVICSRTSTQIQHFKQVYLTMFQSYIEHDIQKTASGDHKKLLLAYVSIPRYEGPEIDKDSVEKDSEALYKAGEKRWGTDEDKFIKIFSERSSAHLAAVNLAYKNSHGHSLKKAIKNETSGNFMQGLLAIVRCAENSALYFAKILHKAMKGLGTDDHTLIRVIVSRVEIDMQYIKTEYQRKYKKTLHEAVHSETSGGYRDFLLALLG</sequence>
<dbReference type="GO" id="GO:0009409">
    <property type="term" value="P:response to cold"/>
    <property type="evidence" value="ECO:0007669"/>
    <property type="project" value="TreeGrafter"/>
</dbReference>
<dbReference type="InterPro" id="IPR001464">
    <property type="entry name" value="Annexin"/>
</dbReference>
<keyword evidence="2 6" id="KW-0677">Repeat</keyword>
<keyword evidence="3 6" id="KW-0106">Calcium</keyword>
<dbReference type="Proteomes" id="UP000504603">
    <property type="component" value="Unplaced"/>
</dbReference>
<name>A0A6J1DMS7_MOMCH</name>
<dbReference type="PRINTS" id="PR00196">
    <property type="entry name" value="ANNEXIN"/>
</dbReference>
<dbReference type="GO" id="GO:0005509">
    <property type="term" value="F:calcium ion binding"/>
    <property type="evidence" value="ECO:0007669"/>
    <property type="project" value="InterPro"/>
</dbReference>
<dbReference type="PROSITE" id="PS51897">
    <property type="entry name" value="ANNEXIN_2"/>
    <property type="match status" value="3"/>
</dbReference>
<evidence type="ECO:0000256" key="5">
    <source>
        <dbReference type="ARBA" id="ARBA00023302"/>
    </source>
</evidence>
<reference evidence="9" key="1">
    <citation type="submission" date="2025-08" db="UniProtKB">
        <authorList>
            <consortium name="RefSeq"/>
        </authorList>
    </citation>
    <scope>IDENTIFICATION</scope>
    <source>
        <strain evidence="9">OHB3-1</strain>
    </source>
</reference>
<dbReference type="InterPro" id="IPR018252">
    <property type="entry name" value="Annexin_repeat_CS"/>
</dbReference>
<dbReference type="SUPFAM" id="SSF47874">
    <property type="entry name" value="Annexin"/>
    <property type="match status" value="1"/>
</dbReference>
<accession>A0A6J1DMS7</accession>
<dbReference type="PROSITE" id="PS00223">
    <property type="entry name" value="ANNEXIN_1"/>
    <property type="match status" value="1"/>
</dbReference>
<keyword evidence="7" id="KW-0732">Signal</keyword>
<keyword evidence="5 6" id="KW-0111">Calcium/phospholipid-binding</keyword>
<comment type="domain">
    <text evidence="6">A pair of annexin repeats may form one binding site for calcium and phospholipid.</text>
</comment>
<dbReference type="PANTHER" id="PTHR10502">
    <property type="entry name" value="ANNEXIN"/>
    <property type="match status" value="1"/>
</dbReference>
<dbReference type="GO" id="GO:0005737">
    <property type="term" value="C:cytoplasm"/>
    <property type="evidence" value="ECO:0007669"/>
    <property type="project" value="TreeGrafter"/>
</dbReference>
<dbReference type="FunFam" id="1.10.220.10:FF:000001">
    <property type="entry name" value="Annexin"/>
    <property type="match status" value="1"/>
</dbReference>